<dbReference type="InterPro" id="IPR001461">
    <property type="entry name" value="Aspartic_peptidase_A1"/>
</dbReference>
<dbReference type="SUPFAM" id="SSF50630">
    <property type="entry name" value="Acid proteases"/>
    <property type="match status" value="1"/>
</dbReference>
<dbReference type="Proteomes" id="UP000614601">
    <property type="component" value="Unassembled WGS sequence"/>
</dbReference>
<dbReference type="CDD" id="cd05471">
    <property type="entry name" value="pepsin_like"/>
    <property type="match status" value="1"/>
</dbReference>
<comment type="similarity">
    <text evidence="1 2">Belongs to the peptidase A1 family.</text>
</comment>
<comment type="caution">
    <text evidence="5">The sequence shown here is derived from an EMBL/GenBank/DDBJ whole genome shotgun (WGS) entry which is preliminary data.</text>
</comment>
<dbReference type="Gene3D" id="2.40.70.10">
    <property type="entry name" value="Acid Proteases"/>
    <property type="match status" value="2"/>
</dbReference>
<keyword evidence="2" id="KW-0064">Aspartyl protease</keyword>
<evidence type="ECO:0000256" key="3">
    <source>
        <dbReference type="SAM" id="SignalP"/>
    </source>
</evidence>
<sequence>MLRVFVLFLAVFGHFSRFHAEFINYTKPFYVKVPLTKINDVHVGRIFIGTPPVAFNVNFDTGSSILWVPTRNCLTNSETSTQLRFCSALNSYGLIRKDGDGGTNGTVVKTGEVKYDGSEVNYEEATDVVTIGKYLKYPATFGAATTTFNTNRYYSTFGLSPPENDKPSMLKQALDSGDLKNAIVTVYHKDCDYNIYFSCSNVGQIMLGGVDNRHCQLVTQWIDIVPGTSQWVFRADTVSIGSIWKRNVKIKSHSSYYGITVPPDVLRYINSISIKKSNNIYTIRCAVAFYITFTINKTAYIVNTKRFYRSTGDNGLCSIRIAVTKSWDGPWVIGAGFIQDYCHIHDFENRRIAFTKTKFE</sequence>
<proteinExistence type="inferred from homology"/>
<evidence type="ECO:0000259" key="4">
    <source>
        <dbReference type="PROSITE" id="PS51767"/>
    </source>
</evidence>
<evidence type="ECO:0000313" key="6">
    <source>
        <dbReference type="Proteomes" id="UP000614601"/>
    </source>
</evidence>
<dbReference type="GO" id="GO:0006508">
    <property type="term" value="P:proteolysis"/>
    <property type="evidence" value="ECO:0007669"/>
    <property type="project" value="UniProtKB-KW"/>
</dbReference>
<keyword evidence="6" id="KW-1185">Reference proteome</keyword>
<protein>
    <recommendedName>
        <fullName evidence="4">Peptidase A1 domain-containing protein</fullName>
    </recommendedName>
</protein>
<dbReference type="PANTHER" id="PTHR47966:SF51">
    <property type="entry name" value="BETA-SITE APP-CLEAVING ENZYME, ISOFORM A-RELATED"/>
    <property type="match status" value="1"/>
</dbReference>
<dbReference type="EMBL" id="CAJFDH010000003">
    <property type="protein sequence ID" value="CAD5213455.1"/>
    <property type="molecule type" value="Genomic_DNA"/>
</dbReference>
<dbReference type="PRINTS" id="PR00792">
    <property type="entry name" value="PEPSIN"/>
</dbReference>
<feature type="domain" description="Peptidase A1" evidence="4">
    <location>
        <begin position="42"/>
        <end position="355"/>
    </location>
</feature>
<dbReference type="InterPro" id="IPR001969">
    <property type="entry name" value="Aspartic_peptidase_AS"/>
</dbReference>
<keyword evidence="3" id="KW-0732">Signal</keyword>
<name>A0A811KCE9_9BILA</name>
<accession>A0A811KCE9</accession>
<dbReference type="Proteomes" id="UP000783686">
    <property type="component" value="Unassembled WGS sequence"/>
</dbReference>
<feature type="signal peptide" evidence="3">
    <location>
        <begin position="1"/>
        <end position="20"/>
    </location>
</feature>
<evidence type="ECO:0000256" key="2">
    <source>
        <dbReference type="RuleBase" id="RU000454"/>
    </source>
</evidence>
<dbReference type="Pfam" id="PF00026">
    <property type="entry name" value="Asp"/>
    <property type="match status" value="1"/>
</dbReference>
<dbReference type="InterPro" id="IPR021109">
    <property type="entry name" value="Peptidase_aspartic_dom_sf"/>
</dbReference>
<evidence type="ECO:0000313" key="5">
    <source>
        <dbReference type="EMBL" id="CAD5213455.1"/>
    </source>
</evidence>
<evidence type="ECO:0000256" key="1">
    <source>
        <dbReference type="ARBA" id="ARBA00007447"/>
    </source>
</evidence>
<dbReference type="GO" id="GO:0004190">
    <property type="term" value="F:aspartic-type endopeptidase activity"/>
    <property type="evidence" value="ECO:0007669"/>
    <property type="project" value="UniProtKB-KW"/>
</dbReference>
<dbReference type="EMBL" id="CAJFCW020000003">
    <property type="protein sequence ID" value="CAG9100901.1"/>
    <property type="molecule type" value="Genomic_DNA"/>
</dbReference>
<dbReference type="AlphaFoldDB" id="A0A811KCE9"/>
<dbReference type="PANTHER" id="PTHR47966">
    <property type="entry name" value="BETA-SITE APP-CLEAVING ENZYME, ISOFORM A-RELATED"/>
    <property type="match status" value="1"/>
</dbReference>
<keyword evidence="2" id="KW-0378">Hydrolase</keyword>
<reference evidence="5" key="1">
    <citation type="submission" date="2020-09" db="EMBL/GenBank/DDBJ databases">
        <authorList>
            <person name="Kikuchi T."/>
        </authorList>
    </citation>
    <scope>NUCLEOTIDE SEQUENCE</scope>
    <source>
        <strain evidence="5">SH1</strain>
    </source>
</reference>
<dbReference type="PROSITE" id="PS51767">
    <property type="entry name" value="PEPTIDASE_A1"/>
    <property type="match status" value="1"/>
</dbReference>
<keyword evidence="2" id="KW-0645">Protease</keyword>
<organism evidence="5 6">
    <name type="scientific">Bursaphelenchus okinawaensis</name>
    <dbReference type="NCBI Taxonomy" id="465554"/>
    <lineage>
        <taxon>Eukaryota</taxon>
        <taxon>Metazoa</taxon>
        <taxon>Ecdysozoa</taxon>
        <taxon>Nematoda</taxon>
        <taxon>Chromadorea</taxon>
        <taxon>Rhabditida</taxon>
        <taxon>Tylenchina</taxon>
        <taxon>Tylenchomorpha</taxon>
        <taxon>Aphelenchoidea</taxon>
        <taxon>Aphelenchoididae</taxon>
        <taxon>Bursaphelenchus</taxon>
    </lineage>
</organism>
<dbReference type="PROSITE" id="PS00141">
    <property type="entry name" value="ASP_PROTEASE"/>
    <property type="match status" value="1"/>
</dbReference>
<dbReference type="InterPro" id="IPR033121">
    <property type="entry name" value="PEPTIDASE_A1"/>
</dbReference>
<feature type="chain" id="PRO_5044131644" description="Peptidase A1 domain-containing protein" evidence="3">
    <location>
        <begin position="21"/>
        <end position="360"/>
    </location>
</feature>
<gene>
    <name evidence="5" type="ORF">BOKJ2_LOCUS5101</name>
</gene>
<dbReference type="OrthoDB" id="5914657at2759"/>
<dbReference type="InterPro" id="IPR034164">
    <property type="entry name" value="Pepsin-like_dom"/>
</dbReference>